<sequence>MLQRADGTRVLVRLLEALPSESALLGKTVTARPAPARASSSDGASTPAADKRQGKHDLDSALPRGPDCAPSGPPSRAESEDSLDEVGGLATEEHAGAMPELQAAAMSKPGASVSAASDGPVDRQSGDRPERDTVTDCPGEDDEAKVDEAKDDEAKDDEAKDDEAEDDEAKFDEAKDDEAKDDEAKFDEAKDDEAKVDEAEDDEAKDDEAKDDEAKVDEAEDDEAEDSALDAYQAARRAALPASPPSARSALAACPDSPGPGSRSRALAAAQLAVLGREAGHAATRAASMLDPRALGLWLRAQSTALVSVSADVKALCAAVRTATLELDAASDESGLQGQMILGEARQAPSATSTDRA</sequence>
<dbReference type="EMBL" id="VLTM01000014">
    <property type="protein sequence ID" value="KAA0165113.1"/>
    <property type="molecule type" value="Genomic_DNA"/>
</dbReference>
<feature type="compositionally biased region" description="Low complexity" evidence="1">
    <location>
        <begin position="229"/>
        <end position="253"/>
    </location>
</feature>
<feature type="compositionally biased region" description="Acidic residues" evidence="1">
    <location>
        <begin position="218"/>
        <end position="228"/>
    </location>
</feature>
<organism evidence="2 3">
    <name type="scientific">Cafeteria roenbergensis</name>
    <name type="common">Marine flagellate</name>
    <dbReference type="NCBI Taxonomy" id="33653"/>
    <lineage>
        <taxon>Eukaryota</taxon>
        <taxon>Sar</taxon>
        <taxon>Stramenopiles</taxon>
        <taxon>Bigyra</taxon>
        <taxon>Opalozoa</taxon>
        <taxon>Bicosoecida</taxon>
        <taxon>Cafeteriaceae</taxon>
        <taxon>Cafeteria</taxon>
    </lineage>
</organism>
<accession>A0A5A8DHY0</accession>
<evidence type="ECO:0000313" key="2">
    <source>
        <dbReference type="EMBL" id="KAA0165113.1"/>
    </source>
</evidence>
<feature type="compositionally biased region" description="Low complexity" evidence="1">
    <location>
        <begin position="23"/>
        <end position="41"/>
    </location>
</feature>
<comment type="caution">
    <text evidence="2">The sequence shown here is derived from an EMBL/GenBank/DDBJ whole genome shotgun (WGS) entry which is preliminary data.</text>
</comment>
<feature type="compositionally biased region" description="Acidic residues" evidence="1">
    <location>
        <begin position="138"/>
        <end position="181"/>
    </location>
</feature>
<evidence type="ECO:0000256" key="1">
    <source>
        <dbReference type="SAM" id="MobiDB-lite"/>
    </source>
</evidence>
<feature type="compositionally biased region" description="Basic and acidic residues" evidence="1">
    <location>
        <begin position="182"/>
        <end position="197"/>
    </location>
</feature>
<protein>
    <submittedName>
        <fullName evidence="2">Uncharacterized protein</fullName>
    </submittedName>
</protein>
<dbReference type="Proteomes" id="UP000325113">
    <property type="component" value="Unassembled WGS sequence"/>
</dbReference>
<dbReference type="AlphaFoldDB" id="A0A5A8DHY0"/>
<reference evidence="2 3" key="1">
    <citation type="submission" date="2019-07" db="EMBL/GenBank/DDBJ databases">
        <title>Genomes of Cafeteria roenbergensis.</title>
        <authorList>
            <person name="Fischer M.G."/>
            <person name="Hackl T."/>
            <person name="Roman M."/>
        </authorList>
    </citation>
    <scope>NUCLEOTIDE SEQUENCE [LARGE SCALE GENOMIC DNA]</scope>
    <source>
        <strain evidence="2 3">Cflag</strain>
    </source>
</reference>
<proteinExistence type="predicted"/>
<feature type="compositionally biased region" description="Acidic residues" evidence="1">
    <location>
        <begin position="198"/>
        <end position="211"/>
    </location>
</feature>
<feature type="compositionally biased region" description="Basic and acidic residues" evidence="1">
    <location>
        <begin position="120"/>
        <end position="134"/>
    </location>
</feature>
<gene>
    <name evidence="2" type="ORF">FNF31_02126</name>
</gene>
<feature type="compositionally biased region" description="Basic and acidic residues" evidence="1">
    <location>
        <begin position="49"/>
        <end position="59"/>
    </location>
</feature>
<evidence type="ECO:0000313" key="3">
    <source>
        <dbReference type="Proteomes" id="UP000325113"/>
    </source>
</evidence>
<name>A0A5A8DHY0_CAFRO</name>
<feature type="region of interest" description="Disordered" evidence="1">
    <location>
        <begin position="23"/>
        <end position="265"/>
    </location>
</feature>